<evidence type="ECO:0000256" key="1">
    <source>
        <dbReference type="SAM" id="MobiDB-lite"/>
    </source>
</evidence>
<feature type="compositionally biased region" description="Pro residues" evidence="1">
    <location>
        <begin position="67"/>
        <end position="78"/>
    </location>
</feature>
<evidence type="ECO:0000313" key="2">
    <source>
        <dbReference type="EMBL" id="VWP00153.1"/>
    </source>
</evidence>
<feature type="compositionally biased region" description="Low complexity" evidence="1">
    <location>
        <begin position="79"/>
        <end position="95"/>
    </location>
</feature>
<gene>
    <name evidence="2" type="primary">Q9UW87</name>
</gene>
<dbReference type="AlphaFoldDB" id="A0A5K1K367"/>
<sequence>MFQSGIEHIISVARKASTTYYPTLHLEIARYVASAGLSGVDVPWSLSRMIGQPPTAMRKHAFVAAPTPVPVSLPPRTPPSRSTPTTPTKRSVPPSGFAGYDARPHPGQPVYPSGYAAAQSRTSLDVERGRTPAPQSRKVTPMFN</sequence>
<feature type="compositionally biased region" description="Polar residues" evidence="1">
    <location>
        <begin position="133"/>
        <end position="144"/>
    </location>
</feature>
<proteinExistence type="predicted"/>
<name>A0A5K1K367_9APHY</name>
<accession>A0A5K1K367</accession>
<dbReference type="EMBL" id="LR728212">
    <property type="protein sequence ID" value="VWP00153.1"/>
    <property type="molecule type" value="Genomic_DNA"/>
</dbReference>
<protein>
    <submittedName>
        <fullName evidence="2">MRP-like transporter</fullName>
    </submittedName>
</protein>
<organism evidence="2">
    <name type="scientific">Ganoderma boninense</name>
    <dbReference type="NCBI Taxonomy" id="34458"/>
    <lineage>
        <taxon>Eukaryota</taxon>
        <taxon>Fungi</taxon>
        <taxon>Dikarya</taxon>
        <taxon>Basidiomycota</taxon>
        <taxon>Agaricomycotina</taxon>
        <taxon>Agaricomycetes</taxon>
        <taxon>Polyporales</taxon>
        <taxon>Polyporaceae</taxon>
        <taxon>Ganoderma</taxon>
    </lineage>
</organism>
<feature type="region of interest" description="Disordered" evidence="1">
    <location>
        <begin position="67"/>
        <end position="144"/>
    </location>
</feature>
<reference evidence="2" key="1">
    <citation type="submission" date="2019-10" db="EMBL/GenBank/DDBJ databases">
        <authorList>
            <person name="Nor Muhammad N."/>
        </authorList>
    </citation>
    <scope>NUCLEOTIDE SEQUENCE</scope>
</reference>